<dbReference type="STRING" id="1036612.A0A1L9SXD5"/>
<keyword evidence="2" id="KW-1185">Reference proteome</keyword>
<evidence type="ECO:0000313" key="1">
    <source>
        <dbReference type="EMBL" id="OJJ51868.1"/>
    </source>
</evidence>
<proteinExistence type="predicted"/>
<evidence type="ECO:0008006" key="3">
    <source>
        <dbReference type="Google" id="ProtNLM"/>
    </source>
</evidence>
<dbReference type="VEuPathDB" id="FungiDB:ASPSYDRAFT_74137"/>
<accession>A0A1L9SXD5</accession>
<reference evidence="2" key="1">
    <citation type="journal article" date="2017" name="Genome Biol.">
        <title>Comparative genomics reveals high biological diversity and specific adaptations in the industrially and medically important fungal genus Aspergillus.</title>
        <authorList>
            <person name="de Vries R.P."/>
            <person name="Riley R."/>
            <person name="Wiebenga A."/>
            <person name="Aguilar-Osorio G."/>
            <person name="Amillis S."/>
            <person name="Uchima C.A."/>
            <person name="Anderluh G."/>
            <person name="Asadollahi M."/>
            <person name="Askin M."/>
            <person name="Barry K."/>
            <person name="Battaglia E."/>
            <person name="Bayram O."/>
            <person name="Benocci T."/>
            <person name="Braus-Stromeyer S.A."/>
            <person name="Caldana C."/>
            <person name="Canovas D."/>
            <person name="Cerqueira G.C."/>
            <person name="Chen F."/>
            <person name="Chen W."/>
            <person name="Choi C."/>
            <person name="Clum A."/>
            <person name="Dos Santos R.A."/>
            <person name="Damasio A.R."/>
            <person name="Diallinas G."/>
            <person name="Emri T."/>
            <person name="Fekete E."/>
            <person name="Flipphi M."/>
            <person name="Freyberg S."/>
            <person name="Gallo A."/>
            <person name="Gournas C."/>
            <person name="Habgood R."/>
            <person name="Hainaut M."/>
            <person name="Harispe M.L."/>
            <person name="Henrissat B."/>
            <person name="Hilden K.S."/>
            <person name="Hope R."/>
            <person name="Hossain A."/>
            <person name="Karabika E."/>
            <person name="Karaffa L."/>
            <person name="Karanyi Z."/>
            <person name="Krasevec N."/>
            <person name="Kuo A."/>
            <person name="Kusch H."/>
            <person name="LaButti K."/>
            <person name="Lagendijk E.L."/>
            <person name="Lapidus A."/>
            <person name="Levasseur A."/>
            <person name="Lindquist E."/>
            <person name="Lipzen A."/>
            <person name="Logrieco A.F."/>
            <person name="MacCabe A."/>
            <person name="Maekelae M.R."/>
            <person name="Malavazi I."/>
            <person name="Melin P."/>
            <person name="Meyer V."/>
            <person name="Mielnichuk N."/>
            <person name="Miskei M."/>
            <person name="Molnar A.P."/>
            <person name="Mule G."/>
            <person name="Ngan C.Y."/>
            <person name="Orejas M."/>
            <person name="Orosz E."/>
            <person name="Ouedraogo J.P."/>
            <person name="Overkamp K.M."/>
            <person name="Park H.-S."/>
            <person name="Perrone G."/>
            <person name="Piumi F."/>
            <person name="Punt P.J."/>
            <person name="Ram A.F."/>
            <person name="Ramon A."/>
            <person name="Rauscher S."/>
            <person name="Record E."/>
            <person name="Riano-Pachon D.M."/>
            <person name="Robert V."/>
            <person name="Roehrig J."/>
            <person name="Ruller R."/>
            <person name="Salamov A."/>
            <person name="Salih N.S."/>
            <person name="Samson R.A."/>
            <person name="Sandor E."/>
            <person name="Sanguinetti M."/>
            <person name="Schuetze T."/>
            <person name="Sepcic K."/>
            <person name="Shelest E."/>
            <person name="Sherlock G."/>
            <person name="Sophianopoulou V."/>
            <person name="Squina F.M."/>
            <person name="Sun H."/>
            <person name="Susca A."/>
            <person name="Todd R.B."/>
            <person name="Tsang A."/>
            <person name="Unkles S.E."/>
            <person name="van de Wiele N."/>
            <person name="van Rossen-Uffink D."/>
            <person name="Oliveira J.V."/>
            <person name="Vesth T.C."/>
            <person name="Visser J."/>
            <person name="Yu J.-H."/>
            <person name="Zhou M."/>
            <person name="Andersen M.R."/>
            <person name="Archer D.B."/>
            <person name="Baker S.E."/>
            <person name="Benoit I."/>
            <person name="Brakhage A.A."/>
            <person name="Braus G.H."/>
            <person name="Fischer R."/>
            <person name="Frisvad J.C."/>
            <person name="Goldman G.H."/>
            <person name="Houbraken J."/>
            <person name="Oakley B."/>
            <person name="Pocsi I."/>
            <person name="Scazzocchio C."/>
            <person name="Seiboth B."/>
            <person name="vanKuyk P.A."/>
            <person name="Wortman J."/>
            <person name="Dyer P.S."/>
            <person name="Grigoriev I.V."/>
        </authorList>
    </citation>
    <scope>NUCLEOTIDE SEQUENCE [LARGE SCALE GENOMIC DNA]</scope>
    <source>
        <strain evidence="2">CBS 593.65</strain>
    </source>
</reference>
<dbReference type="AlphaFoldDB" id="A0A1L9SXD5"/>
<sequence>MVDLNKPAQQFYVVISGINLKSYSPPDESSHPMCSLVVIHSDILKSHSTPWFNADSGSFAGGDSIVINDADQHIFSLVSTRHPPDLTSGGQEKSEQNRVITLEGNLFRDTESVDKFADYLVRRIHPRPSQGLQGSYNRMEDYTETLLTHARLHVFAAKYELQELRDICLFKLLHLLHVFPICEDRVGDIVRLFYFAFDVDTGRCENLRGMLRYYTAQHIRLFVPNRKFQVLLQEKPALANQLLNTLGGGL</sequence>
<protein>
    <recommendedName>
        <fullName evidence="3">BTB domain-containing protein</fullName>
    </recommendedName>
</protein>
<name>A0A1L9SXD5_9EURO</name>
<evidence type="ECO:0000313" key="2">
    <source>
        <dbReference type="Proteomes" id="UP000184356"/>
    </source>
</evidence>
<gene>
    <name evidence="1" type="ORF">ASPSYDRAFT_74137</name>
</gene>
<dbReference type="RefSeq" id="XP_040695674.1">
    <property type="nucleotide sequence ID" value="XM_040850760.1"/>
</dbReference>
<dbReference type="EMBL" id="KV878621">
    <property type="protein sequence ID" value="OJJ51868.1"/>
    <property type="molecule type" value="Genomic_DNA"/>
</dbReference>
<dbReference type="GeneID" id="63766833"/>
<dbReference type="Proteomes" id="UP000184356">
    <property type="component" value="Unassembled WGS sequence"/>
</dbReference>
<organism evidence="1 2">
    <name type="scientific">Aspergillus sydowii CBS 593.65</name>
    <dbReference type="NCBI Taxonomy" id="1036612"/>
    <lineage>
        <taxon>Eukaryota</taxon>
        <taxon>Fungi</taxon>
        <taxon>Dikarya</taxon>
        <taxon>Ascomycota</taxon>
        <taxon>Pezizomycotina</taxon>
        <taxon>Eurotiomycetes</taxon>
        <taxon>Eurotiomycetidae</taxon>
        <taxon>Eurotiales</taxon>
        <taxon>Aspergillaceae</taxon>
        <taxon>Aspergillus</taxon>
        <taxon>Aspergillus subgen. Nidulantes</taxon>
    </lineage>
</organism>
<dbReference type="OrthoDB" id="9997739at2759"/>